<comment type="pathway">
    <text evidence="1">Cofactor biosynthesis; NAD(+) biosynthesis.</text>
</comment>
<evidence type="ECO:0000256" key="1">
    <source>
        <dbReference type="ARBA" id="ARBA00004790"/>
    </source>
</evidence>
<proteinExistence type="inferred from homology"/>
<evidence type="ECO:0000259" key="8">
    <source>
        <dbReference type="Pfam" id="PF02540"/>
    </source>
</evidence>
<sequence>MDKRQGKQLLEVLKAPKHLYQKTPTADLEDNRPALPDEVALGVTYQDIDDYLEGKPVSQKAAETIESWYNKTEHKRHLPINIFDTFWKS</sequence>
<reference evidence="9" key="1">
    <citation type="journal article" date="2014" name="Genome Announc.">
        <title>Draft Genome Sequences of Two Lactobacillus Strains, L. farraginis JCM 14108T and L. composti JCM 14202T, Isolated from Compost of Distilled Shochu Residue.</title>
        <authorList>
            <person name="Yuki M."/>
            <person name="Oshima K."/>
            <person name="Suda W."/>
            <person name="Kitahara M."/>
            <person name="Kitamura K."/>
            <person name="Iida T."/>
            <person name="Hattori M."/>
            <person name="Ohkuma M."/>
        </authorList>
    </citation>
    <scope>NUCLEOTIDE SEQUENCE [LARGE SCALE GENOMIC DNA]</scope>
    <source>
        <strain evidence="9">JCM 14108</strain>
    </source>
</reference>
<name>X0QF74_9LACO</name>
<dbReference type="EMBL" id="BAKI01000028">
    <property type="protein sequence ID" value="GAF37270.1"/>
    <property type="molecule type" value="Genomic_DNA"/>
</dbReference>
<evidence type="ECO:0000313" key="10">
    <source>
        <dbReference type="Proteomes" id="UP000019488"/>
    </source>
</evidence>
<dbReference type="NCBIfam" id="TIGR00552">
    <property type="entry name" value="nadE"/>
    <property type="match status" value="1"/>
</dbReference>
<dbReference type="Pfam" id="PF02540">
    <property type="entry name" value="NAD_synthase"/>
    <property type="match status" value="1"/>
</dbReference>
<dbReference type="GO" id="GO:0008795">
    <property type="term" value="F:NAD+ synthase activity"/>
    <property type="evidence" value="ECO:0007669"/>
    <property type="project" value="UniProtKB-EC"/>
</dbReference>
<dbReference type="InterPro" id="IPR003694">
    <property type="entry name" value="NAD_synthase"/>
</dbReference>
<dbReference type="GO" id="GO:0003952">
    <property type="term" value="F:NAD+ synthase (glutamine-hydrolyzing) activity"/>
    <property type="evidence" value="ECO:0007669"/>
    <property type="project" value="InterPro"/>
</dbReference>
<dbReference type="eggNOG" id="COG0171">
    <property type="taxonomic scope" value="Bacteria"/>
</dbReference>
<dbReference type="GO" id="GO:0004359">
    <property type="term" value="F:glutaminase activity"/>
    <property type="evidence" value="ECO:0007669"/>
    <property type="project" value="InterPro"/>
</dbReference>
<keyword evidence="2 6" id="KW-0436">Ligase</keyword>
<evidence type="ECO:0000313" key="9">
    <source>
        <dbReference type="EMBL" id="GAF37270.1"/>
    </source>
</evidence>
<protein>
    <recommendedName>
        <fullName evidence="7">NH(3)-dependent NAD(+) synthetase</fullName>
        <ecNumber evidence="7">6.3.1.5</ecNumber>
    </recommendedName>
</protein>
<organism evidence="9 10">
    <name type="scientific">Lentilactobacillus farraginis DSM 18382 = JCM 14108</name>
    <dbReference type="NCBI Taxonomy" id="1423743"/>
    <lineage>
        <taxon>Bacteria</taxon>
        <taxon>Bacillati</taxon>
        <taxon>Bacillota</taxon>
        <taxon>Bacilli</taxon>
        <taxon>Lactobacillales</taxon>
        <taxon>Lactobacillaceae</taxon>
        <taxon>Lentilactobacillus</taxon>
    </lineage>
</organism>
<dbReference type="UniPathway" id="UPA00253">
    <property type="reaction ID" value="UER00333"/>
</dbReference>
<keyword evidence="3 6" id="KW-0547">Nucleotide-binding</keyword>
<comment type="caution">
    <text evidence="9">The sequence shown here is derived from an EMBL/GenBank/DDBJ whole genome shotgun (WGS) entry which is preliminary data.</text>
</comment>
<evidence type="ECO:0000256" key="3">
    <source>
        <dbReference type="ARBA" id="ARBA00022741"/>
    </source>
</evidence>
<evidence type="ECO:0000256" key="4">
    <source>
        <dbReference type="ARBA" id="ARBA00022840"/>
    </source>
</evidence>
<evidence type="ECO:0000256" key="7">
    <source>
        <dbReference type="RuleBase" id="RU003812"/>
    </source>
</evidence>
<keyword evidence="5 6" id="KW-0520">NAD</keyword>
<dbReference type="InterPro" id="IPR022310">
    <property type="entry name" value="NAD/GMP_synthase"/>
</dbReference>
<keyword evidence="4 6" id="KW-0067">ATP-binding</keyword>
<feature type="domain" description="NAD/GMP synthase" evidence="8">
    <location>
        <begin position="2"/>
        <end position="79"/>
    </location>
</feature>
<evidence type="ECO:0000256" key="6">
    <source>
        <dbReference type="RuleBase" id="RU003811"/>
    </source>
</evidence>
<accession>X0QF74</accession>
<evidence type="ECO:0000256" key="2">
    <source>
        <dbReference type="ARBA" id="ARBA00022598"/>
    </source>
</evidence>
<dbReference type="SUPFAM" id="SSF52402">
    <property type="entry name" value="Adenine nucleotide alpha hydrolases-like"/>
    <property type="match status" value="1"/>
</dbReference>
<dbReference type="GO" id="GO:0009435">
    <property type="term" value="P:NAD+ biosynthetic process"/>
    <property type="evidence" value="ECO:0007669"/>
    <property type="project" value="UniProtKB-UniPathway"/>
</dbReference>
<dbReference type="AlphaFoldDB" id="X0QF74"/>
<evidence type="ECO:0000256" key="5">
    <source>
        <dbReference type="ARBA" id="ARBA00023027"/>
    </source>
</evidence>
<comment type="similarity">
    <text evidence="6">Belongs to the NAD synthetase family.</text>
</comment>
<dbReference type="EC" id="6.3.1.5" evidence="7"/>
<dbReference type="GO" id="GO:0005524">
    <property type="term" value="F:ATP binding"/>
    <property type="evidence" value="ECO:0007669"/>
    <property type="project" value="UniProtKB-KW"/>
</dbReference>
<gene>
    <name evidence="9" type="ORF">JCM14108_2289</name>
</gene>
<dbReference type="Gene3D" id="3.40.50.620">
    <property type="entry name" value="HUPs"/>
    <property type="match status" value="1"/>
</dbReference>
<comment type="catalytic activity">
    <reaction evidence="7">
        <text>deamido-NAD(+) + NH4(+) + ATP = AMP + diphosphate + NAD(+) + H(+)</text>
        <dbReference type="Rhea" id="RHEA:21188"/>
        <dbReference type="ChEBI" id="CHEBI:15378"/>
        <dbReference type="ChEBI" id="CHEBI:28938"/>
        <dbReference type="ChEBI" id="CHEBI:30616"/>
        <dbReference type="ChEBI" id="CHEBI:33019"/>
        <dbReference type="ChEBI" id="CHEBI:57540"/>
        <dbReference type="ChEBI" id="CHEBI:58437"/>
        <dbReference type="ChEBI" id="CHEBI:456215"/>
        <dbReference type="EC" id="6.3.1.5"/>
    </reaction>
</comment>
<dbReference type="InterPro" id="IPR014729">
    <property type="entry name" value="Rossmann-like_a/b/a_fold"/>
</dbReference>
<dbReference type="GO" id="GO:0005737">
    <property type="term" value="C:cytoplasm"/>
    <property type="evidence" value="ECO:0007669"/>
    <property type="project" value="InterPro"/>
</dbReference>
<dbReference type="Proteomes" id="UP000019488">
    <property type="component" value="Unassembled WGS sequence"/>
</dbReference>